<dbReference type="AlphaFoldDB" id="A0A0S8G9Y5"/>
<feature type="transmembrane region" description="Helical" evidence="5">
    <location>
        <begin position="45"/>
        <end position="65"/>
    </location>
</feature>
<keyword evidence="2 5" id="KW-0812">Transmembrane</keyword>
<feature type="transmembrane region" description="Helical" evidence="5">
    <location>
        <begin position="446"/>
        <end position="462"/>
    </location>
</feature>
<protein>
    <recommendedName>
        <fullName evidence="6">O-antigen ligase-related domain-containing protein</fullName>
    </recommendedName>
</protein>
<evidence type="ECO:0000256" key="4">
    <source>
        <dbReference type="ARBA" id="ARBA00023136"/>
    </source>
</evidence>
<evidence type="ECO:0000256" key="5">
    <source>
        <dbReference type="SAM" id="Phobius"/>
    </source>
</evidence>
<evidence type="ECO:0000313" key="8">
    <source>
        <dbReference type="Proteomes" id="UP000051717"/>
    </source>
</evidence>
<feature type="transmembrane region" description="Helical" evidence="5">
    <location>
        <begin position="420"/>
        <end position="440"/>
    </location>
</feature>
<feature type="transmembrane region" description="Helical" evidence="5">
    <location>
        <begin position="85"/>
        <end position="107"/>
    </location>
</feature>
<evidence type="ECO:0000256" key="3">
    <source>
        <dbReference type="ARBA" id="ARBA00022989"/>
    </source>
</evidence>
<accession>A0A0S8G9Y5</accession>
<gene>
    <name evidence="7" type="ORF">AMJ82_05835</name>
</gene>
<proteinExistence type="predicted"/>
<keyword evidence="4 5" id="KW-0472">Membrane</keyword>
<feature type="transmembrane region" description="Helical" evidence="5">
    <location>
        <begin position="119"/>
        <end position="142"/>
    </location>
</feature>
<evidence type="ECO:0000256" key="2">
    <source>
        <dbReference type="ARBA" id="ARBA00022692"/>
    </source>
</evidence>
<feature type="domain" description="O-antigen ligase-related" evidence="6">
    <location>
        <begin position="254"/>
        <end position="391"/>
    </location>
</feature>
<feature type="transmembrane region" description="Helical" evidence="5">
    <location>
        <begin position="250"/>
        <end position="283"/>
    </location>
</feature>
<organism evidence="7 8">
    <name type="scientific">candidate division TA06 bacterium SM23_40</name>
    <dbReference type="NCBI Taxonomy" id="1703774"/>
    <lineage>
        <taxon>Bacteria</taxon>
        <taxon>Bacteria division TA06</taxon>
    </lineage>
</organism>
<evidence type="ECO:0000313" key="7">
    <source>
        <dbReference type="EMBL" id="KPK69346.1"/>
    </source>
</evidence>
<dbReference type="Pfam" id="PF04932">
    <property type="entry name" value="Wzy_C"/>
    <property type="match status" value="1"/>
</dbReference>
<evidence type="ECO:0000256" key="1">
    <source>
        <dbReference type="ARBA" id="ARBA00004141"/>
    </source>
</evidence>
<evidence type="ECO:0000259" key="6">
    <source>
        <dbReference type="Pfam" id="PF04932"/>
    </source>
</evidence>
<dbReference type="Proteomes" id="UP000051717">
    <property type="component" value="Unassembled WGS sequence"/>
</dbReference>
<dbReference type="InterPro" id="IPR051533">
    <property type="entry name" value="WaaL-like"/>
</dbReference>
<comment type="subcellular location">
    <subcellularLocation>
        <location evidence="1">Membrane</location>
        <topology evidence="1">Multi-pass membrane protein</topology>
    </subcellularLocation>
</comment>
<keyword evidence="3 5" id="KW-1133">Transmembrane helix</keyword>
<name>A0A0S8G9Y5_UNCT6</name>
<feature type="transmembrane region" description="Helical" evidence="5">
    <location>
        <begin position="148"/>
        <end position="169"/>
    </location>
</feature>
<reference evidence="7 8" key="1">
    <citation type="journal article" date="2015" name="Microbiome">
        <title>Genomic resolution of linkages in carbon, nitrogen, and sulfur cycling among widespread estuary sediment bacteria.</title>
        <authorList>
            <person name="Baker B.J."/>
            <person name="Lazar C.S."/>
            <person name="Teske A.P."/>
            <person name="Dick G.J."/>
        </authorList>
    </citation>
    <scope>NUCLEOTIDE SEQUENCE [LARGE SCALE GENOMIC DNA]</scope>
    <source>
        <strain evidence="7">SM23_40</strain>
    </source>
</reference>
<comment type="caution">
    <text evidence="7">The sequence shown here is derived from an EMBL/GenBank/DDBJ whole genome shotgun (WGS) entry which is preliminary data.</text>
</comment>
<feature type="transmembrane region" description="Helical" evidence="5">
    <location>
        <begin position="20"/>
        <end position="38"/>
    </location>
</feature>
<sequence>MYEKTIDSSPGLGWLCSREGARIAVPLCLAILALVIGVSLAGSPIVGYAALGASALALLVVILLHDPFWGLAAYMVTFYVRPGELVPALAPLHIERVVGLLALAALIWHRRTGERWEALNHRVTLMMAGFLGIMALSVVTAYWKTLAILETIEFAKILVAYLLIIGLVNSERRMGAFVWIYLVLIGWTAGSSLWGFFSGANRGFAMGIDRARGLALAWGHPNSLAMTLLAAVPFLYLLIPVERRRPARLVLILIFALSLLTIMYTGSRAGMLGVLVAAVALWWRTGRRPAMFVGITVALLCAALLMPYQYQMRMVSILDYQQDPSSLGRIDSWISGLHMFLDRPLLGVGPGNFGIAHGLAYSSPWRPSWLEAHSIYIQLPAELGLVGLVWFAGILFVVARVNRKTRQMLVAGGNVWSWHYRLAVALDISLVVLLFTGLFGHNLYRPTYYFIAGMSVALAYIVRQVAAGGPASAQNSAQGMSNKRWEVT</sequence>
<feature type="transmembrane region" description="Helical" evidence="5">
    <location>
        <begin position="375"/>
        <end position="399"/>
    </location>
</feature>
<dbReference type="EMBL" id="LJUI01000039">
    <property type="protein sequence ID" value="KPK69346.1"/>
    <property type="molecule type" value="Genomic_DNA"/>
</dbReference>
<dbReference type="InterPro" id="IPR007016">
    <property type="entry name" value="O-antigen_ligase-rel_domated"/>
</dbReference>
<feature type="transmembrane region" description="Helical" evidence="5">
    <location>
        <begin position="289"/>
        <end position="308"/>
    </location>
</feature>
<dbReference type="PANTHER" id="PTHR37422">
    <property type="entry name" value="TEICHURONIC ACID BIOSYNTHESIS PROTEIN TUAE"/>
    <property type="match status" value="1"/>
</dbReference>
<feature type="transmembrane region" description="Helical" evidence="5">
    <location>
        <begin position="176"/>
        <end position="197"/>
    </location>
</feature>
<feature type="transmembrane region" description="Helical" evidence="5">
    <location>
        <begin position="217"/>
        <end position="238"/>
    </location>
</feature>
<dbReference type="PANTHER" id="PTHR37422:SF21">
    <property type="entry name" value="EXOQ-LIKE PROTEIN"/>
    <property type="match status" value="1"/>
</dbReference>
<dbReference type="GO" id="GO:0016020">
    <property type="term" value="C:membrane"/>
    <property type="evidence" value="ECO:0007669"/>
    <property type="project" value="UniProtKB-SubCell"/>
</dbReference>